<dbReference type="PROSITE" id="PS01124">
    <property type="entry name" value="HTH_ARAC_FAMILY_2"/>
    <property type="match status" value="1"/>
</dbReference>
<dbReference type="Gene3D" id="1.10.10.60">
    <property type="entry name" value="Homeodomain-like"/>
    <property type="match status" value="1"/>
</dbReference>
<dbReference type="Pfam" id="PF12833">
    <property type="entry name" value="HTH_18"/>
    <property type="match status" value="1"/>
</dbReference>
<gene>
    <name evidence="5" type="ORF">KHB02_028390</name>
</gene>
<comment type="caution">
    <text evidence="5">The sequence shown here is derived from an EMBL/GenBank/DDBJ whole genome shotgun (WGS) entry which is preliminary data.</text>
</comment>
<keyword evidence="1" id="KW-0805">Transcription regulation</keyword>
<dbReference type="GO" id="GO:0043565">
    <property type="term" value="F:sequence-specific DNA binding"/>
    <property type="evidence" value="ECO:0007669"/>
    <property type="project" value="InterPro"/>
</dbReference>
<evidence type="ECO:0000256" key="3">
    <source>
        <dbReference type="ARBA" id="ARBA00023163"/>
    </source>
</evidence>
<evidence type="ECO:0000256" key="2">
    <source>
        <dbReference type="ARBA" id="ARBA00023125"/>
    </source>
</evidence>
<dbReference type="InterPro" id="IPR018060">
    <property type="entry name" value="HTH_AraC"/>
</dbReference>
<accession>A0A9J6N5H0</accession>
<sequence length="308" mass="36306">MIDEEGIVLTPIPSSPYFLFSKIRTRSREAKLWIVHLEVKGVKVLKALSFFPSQPEIQYKMDHYIEQKKLGSDIALYYQFKTQKASVNSFSLIPDGSIDLLFCCSPENYSTFLWTSPHYRSEQLDFLEGCEYFGVRLFPEQKIFTFNYSMRDLLGKKIPLEDVMPIDSSLMEQIFIGKSFNERVYFFEKFIEKLNTEKDDTSLIEYCIKKIYLSKGTIKVSQLSVDTGYSDRFLRKKFEEYIGFSPKQFSEIVRFQNSLALIFENDRYNSLDIVYENGYHDHTHFIKGFKKFTQLTPTQFLKNLYLDS</sequence>
<dbReference type="InterPro" id="IPR009057">
    <property type="entry name" value="Homeodomain-like_sf"/>
</dbReference>
<feature type="domain" description="HTH araC/xylS-type" evidence="4">
    <location>
        <begin position="201"/>
        <end position="303"/>
    </location>
</feature>
<keyword evidence="3" id="KW-0804">Transcription</keyword>
<dbReference type="PANTHER" id="PTHR43280">
    <property type="entry name" value="ARAC-FAMILY TRANSCRIPTIONAL REGULATOR"/>
    <property type="match status" value="1"/>
</dbReference>
<keyword evidence="2" id="KW-0238">DNA-binding</keyword>
<dbReference type="GO" id="GO:0003700">
    <property type="term" value="F:DNA-binding transcription factor activity"/>
    <property type="evidence" value="ECO:0007669"/>
    <property type="project" value="InterPro"/>
</dbReference>
<dbReference type="SMART" id="SM00342">
    <property type="entry name" value="HTH_ARAC"/>
    <property type="match status" value="1"/>
</dbReference>
<evidence type="ECO:0000313" key="6">
    <source>
        <dbReference type="Proteomes" id="UP000677265"/>
    </source>
</evidence>
<protein>
    <submittedName>
        <fullName evidence="5">Helix-turn-helix domain-containing protein</fullName>
    </submittedName>
</protein>
<dbReference type="EMBL" id="JAGYPE020000103">
    <property type="protein sequence ID" value="MCH6269454.1"/>
    <property type="molecule type" value="Genomic_DNA"/>
</dbReference>
<proteinExistence type="predicted"/>
<dbReference type="RefSeq" id="WP_241114167.1">
    <property type="nucleotide sequence ID" value="NZ_JAGYPE020000103.1"/>
</dbReference>
<keyword evidence="6" id="KW-1185">Reference proteome</keyword>
<dbReference type="Proteomes" id="UP000677265">
    <property type="component" value="Unassembled WGS sequence"/>
</dbReference>
<organism evidence="5 6">
    <name type="scientific">Neobacillus citreus</name>
    <dbReference type="NCBI Taxonomy" id="2833578"/>
    <lineage>
        <taxon>Bacteria</taxon>
        <taxon>Bacillati</taxon>
        <taxon>Bacillota</taxon>
        <taxon>Bacilli</taxon>
        <taxon>Bacillales</taxon>
        <taxon>Bacillaceae</taxon>
        <taxon>Neobacillus</taxon>
    </lineage>
</organism>
<dbReference type="AlphaFoldDB" id="A0A9J6N5H0"/>
<dbReference type="SUPFAM" id="SSF46689">
    <property type="entry name" value="Homeodomain-like"/>
    <property type="match status" value="1"/>
</dbReference>
<reference evidence="5 6" key="1">
    <citation type="submission" date="2022-03" db="EMBL/GenBank/DDBJ databases">
        <title>Novel Bacillus species.</title>
        <authorList>
            <person name="Liu G."/>
        </authorList>
    </citation>
    <scope>NUCLEOTIDE SEQUENCE [LARGE SCALE GENOMIC DNA]</scope>
    <source>
        <strain evidence="5 6">FJAT-50051</strain>
    </source>
</reference>
<evidence type="ECO:0000259" key="4">
    <source>
        <dbReference type="PROSITE" id="PS01124"/>
    </source>
</evidence>
<dbReference type="PANTHER" id="PTHR43280:SF2">
    <property type="entry name" value="HTH-TYPE TRANSCRIPTIONAL REGULATOR EXSA"/>
    <property type="match status" value="1"/>
</dbReference>
<evidence type="ECO:0000313" key="5">
    <source>
        <dbReference type="EMBL" id="MCH6269454.1"/>
    </source>
</evidence>
<name>A0A9J6N5H0_9BACI</name>
<evidence type="ECO:0000256" key="1">
    <source>
        <dbReference type="ARBA" id="ARBA00023015"/>
    </source>
</evidence>